<name>A0A7U8C7Z1_NEPCE</name>
<reference evidence="12 13" key="1">
    <citation type="submission" date="2006-02" db="EMBL/GenBank/DDBJ databases">
        <authorList>
            <person name="Pinhassi J."/>
            <person name="Pedros-Alio C."/>
            <person name="Ferriera S."/>
            <person name="Johnson J."/>
            <person name="Kravitz S."/>
            <person name="Halpern A."/>
            <person name="Remington K."/>
            <person name="Beeson K."/>
            <person name="Tran B."/>
            <person name="Rogers Y.-H."/>
            <person name="Friedman R."/>
            <person name="Venter J.C."/>
        </authorList>
    </citation>
    <scope>NUCLEOTIDE SEQUENCE [LARGE SCALE GENOMIC DNA]</scope>
    <source>
        <strain evidence="12 13">MED92</strain>
    </source>
</reference>
<keyword evidence="3 11" id="KW-0328">Glycosyltransferase</keyword>
<dbReference type="GO" id="GO:0015648">
    <property type="term" value="F:lipid-linked peptidoglycan transporter activity"/>
    <property type="evidence" value="ECO:0007669"/>
    <property type="project" value="TreeGrafter"/>
</dbReference>
<keyword evidence="10 11" id="KW-0961">Cell wall biogenesis/degradation</keyword>
<evidence type="ECO:0000256" key="1">
    <source>
        <dbReference type="ARBA" id="ARBA00004141"/>
    </source>
</evidence>
<keyword evidence="11" id="KW-0997">Cell inner membrane</keyword>
<dbReference type="AlphaFoldDB" id="A0A7U8C7Z1"/>
<evidence type="ECO:0000256" key="10">
    <source>
        <dbReference type="ARBA" id="ARBA00023316"/>
    </source>
</evidence>
<evidence type="ECO:0000256" key="11">
    <source>
        <dbReference type="HAMAP-Rule" id="MF_02079"/>
    </source>
</evidence>
<dbReference type="GO" id="GO:0008360">
    <property type="term" value="P:regulation of cell shape"/>
    <property type="evidence" value="ECO:0007669"/>
    <property type="project" value="UniProtKB-KW"/>
</dbReference>
<comment type="similarity">
    <text evidence="11">Belongs to the SEDS family. MrdB/RodA subfamily.</text>
</comment>
<dbReference type="GO" id="GO:0005886">
    <property type="term" value="C:plasma membrane"/>
    <property type="evidence" value="ECO:0007669"/>
    <property type="project" value="UniProtKB-SubCell"/>
</dbReference>
<dbReference type="UniPathway" id="UPA00219"/>
<dbReference type="PROSITE" id="PS00428">
    <property type="entry name" value="FTSW_RODA_SPOVE"/>
    <property type="match status" value="1"/>
</dbReference>
<evidence type="ECO:0000313" key="13">
    <source>
        <dbReference type="Proteomes" id="UP000002171"/>
    </source>
</evidence>
<proteinExistence type="inferred from homology"/>
<evidence type="ECO:0000256" key="6">
    <source>
        <dbReference type="ARBA" id="ARBA00022960"/>
    </source>
</evidence>
<evidence type="ECO:0000256" key="2">
    <source>
        <dbReference type="ARBA" id="ARBA00022475"/>
    </source>
</evidence>
<keyword evidence="8 11" id="KW-1133">Transmembrane helix</keyword>
<sequence length="380" mass="41425">MMGREFERYMPEAHDHLRQRPSLWSYTNLDGWLLLLLIALCGFGLFILYSASGQDMGYVTRQAIRMGAGFFVMIVLAQLTPRFLGRWAPWLYVIGVALLVGVILFGVGAKGAQRWIALPGFRFQPSEIMKLVLPLTVAFYLAHRPLPPGFRHIIISLVLVGLPTVLIMKQPDLGTSLLIASSGIFVLLLSGIRWRYIFSALGVAAAALPGLWAVMKDYQKQRVLTFLDPESDPLGSGWNIIQSKTAIGSGGVSGKGWLSGTQSQLDFLPESHTDFIIAVVAEEMGLIGVLVLLTLYLLIIARGLVIAARAPDSFGRLLAGSLILTFFVYVFVNIGMVSGLLPVVGVPLPLVSYGGTSIVTLMAGFGIIMSVHSYRTMLLK</sequence>
<evidence type="ECO:0000256" key="7">
    <source>
        <dbReference type="ARBA" id="ARBA00022984"/>
    </source>
</evidence>
<comment type="caution">
    <text evidence="12">The sequence shown here is derived from an EMBL/GenBank/DDBJ whole genome shotgun (WGS) entry which is preliminary data.</text>
</comment>
<keyword evidence="9 11" id="KW-0472">Membrane</keyword>
<keyword evidence="6 11" id="KW-0133">Cell shape</keyword>
<feature type="transmembrane region" description="Helical" evidence="11">
    <location>
        <begin position="350"/>
        <end position="371"/>
    </location>
</feature>
<comment type="function">
    <text evidence="11">Peptidoglycan polymerase that is essential for cell wall elongation.</text>
</comment>
<dbReference type="HAMAP" id="MF_02079">
    <property type="entry name" value="PGT_RodA"/>
    <property type="match status" value="1"/>
</dbReference>
<keyword evidence="4 11" id="KW-0808">Transferase</keyword>
<organism evidence="12 13">
    <name type="scientific">Neptuniibacter caesariensis</name>
    <dbReference type="NCBI Taxonomy" id="207954"/>
    <lineage>
        <taxon>Bacteria</taxon>
        <taxon>Pseudomonadati</taxon>
        <taxon>Pseudomonadota</taxon>
        <taxon>Gammaproteobacteria</taxon>
        <taxon>Oceanospirillales</taxon>
        <taxon>Oceanospirillaceae</taxon>
        <taxon>Neptuniibacter</taxon>
    </lineage>
</organism>
<dbReference type="PANTHER" id="PTHR30474">
    <property type="entry name" value="CELL CYCLE PROTEIN"/>
    <property type="match status" value="1"/>
</dbReference>
<comment type="pathway">
    <text evidence="11">Cell wall biogenesis; peptidoglycan biosynthesis.</text>
</comment>
<feature type="transmembrane region" description="Helical" evidence="11">
    <location>
        <begin position="90"/>
        <end position="109"/>
    </location>
</feature>
<dbReference type="Pfam" id="PF01098">
    <property type="entry name" value="FTSW_RODA_SPOVE"/>
    <property type="match status" value="1"/>
</dbReference>
<feature type="transmembrane region" description="Helical" evidence="11">
    <location>
        <begin position="317"/>
        <end position="344"/>
    </location>
</feature>
<feature type="transmembrane region" description="Helical" evidence="11">
    <location>
        <begin position="149"/>
        <end position="167"/>
    </location>
</feature>
<dbReference type="NCBIfam" id="TIGR02210">
    <property type="entry name" value="rodA_shape"/>
    <property type="match status" value="1"/>
</dbReference>
<evidence type="ECO:0000256" key="3">
    <source>
        <dbReference type="ARBA" id="ARBA00022676"/>
    </source>
</evidence>
<feature type="transmembrane region" description="Helical" evidence="11">
    <location>
        <begin position="31"/>
        <end position="51"/>
    </location>
</feature>
<dbReference type="Proteomes" id="UP000002171">
    <property type="component" value="Unassembled WGS sequence"/>
</dbReference>
<keyword evidence="5 11" id="KW-0812">Transmembrane</keyword>
<keyword evidence="7 11" id="KW-0573">Peptidoglycan synthesis</keyword>
<dbReference type="InterPro" id="IPR001182">
    <property type="entry name" value="FtsW/RodA"/>
</dbReference>
<evidence type="ECO:0000256" key="4">
    <source>
        <dbReference type="ARBA" id="ARBA00022679"/>
    </source>
</evidence>
<protein>
    <recommendedName>
        <fullName evidence="11">Peptidoglycan glycosyltransferase MrdB</fullName>
        <shortName evidence="11">PGT</shortName>
        <ecNumber evidence="11">2.4.99.28</ecNumber>
    </recommendedName>
    <alternativeName>
        <fullName evidence="11">Cell elongation protein RodA</fullName>
    </alternativeName>
    <alternativeName>
        <fullName evidence="11">Cell wall polymerase</fullName>
    </alternativeName>
    <alternativeName>
        <fullName evidence="11">Peptidoglycan polymerase</fullName>
        <shortName evidence="11">PG polymerase</shortName>
    </alternativeName>
</protein>
<comment type="catalytic activity">
    <reaction evidence="11">
        <text>[GlcNAc-(1-&gt;4)-Mur2Ac(oyl-L-Ala-gamma-D-Glu-L-Lys-D-Ala-D-Ala)](n)-di-trans,octa-cis-undecaprenyl diphosphate + beta-D-GlcNAc-(1-&gt;4)-Mur2Ac(oyl-L-Ala-gamma-D-Glu-L-Lys-D-Ala-D-Ala)-di-trans,octa-cis-undecaprenyl diphosphate = [GlcNAc-(1-&gt;4)-Mur2Ac(oyl-L-Ala-gamma-D-Glu-L-Lys-D-Ala-D-Ala)](n+1)-di-trans,octa-cis-undecaprenyl diphosphate + di-trans,octa-cis-undecaprenyl diphosphate + H(+)</text>
        <dbReference type="Rhea" id="RHEA:23708"/>
        <dbReference type="Rhea" id="RHEA-COMP:9602"/>
        <dbReference type="Rhea" id="RHEA-COMP:9603"/>
        <dbReference type="ChEBI" id="CHEBI:15378"/>
        <dbReference type="ChEBI" id="CHEBI:58405"/>
        <dbReference type="ChEBI" id="CHEBI:60033"/>
        <dbReference type="ChEBI" id="CHEBI:78435"/>
        <dbReference type="EC" id="2.4.99.28"/>
    </reaction>
</comment>
<dbReference type="PANTHER" id="PTHR30474:SF1">
    <property type="entry name" value="PEPTIDOGLYCAN GLYCOSYLTRANSFERASE MRDB"/>
    <property type="match status" value="1"/>
</dbReference>
<dbReference type="EMBL" id="AAOW01000001">
    <property type="protein sequence ID" value="EAR62984.1"/>
    <property type="molecule type" value="Genomic_DNA"/>
</dbReference>
<gene>
    <name evidence="11" type="primary">mrdB</name>
    <name evidence="11" type="synonym">rodA</name>
    <name evidence="12" type="ORF">MED92_07691</name>
</gene>
<dbReference type="GO" id="GO:0032153">
    <property type="term" value="C:cell division site"/>
    <property type="evidence" value="ECO:0007669"/>
    <property type="project" value="TreeGrafter"/>
</dbReference>
<dbReference type="GO" id="GO:0071555">
    <property type="term" value="P:cell wall organization"/>
    <property type="evidence" value="ECO:0007669"/>
    <property type="project" value="UniProtKB-KW"/>
</dbReference>
<feature type="transmembrane region" description="Helical" evidence="11">
    <location>
        <begin position="196"/>
        <end position="215"/>
    </location>
</feature>
<comment type="subcellular location">
    <subcellularLocation>
        <location evidence="11">Cell inner membrane</location>
        <topology evidence="11">Multi-pass membrane protein</topology>
    </subcellularLocation>
    <subcellularLocation>
        <location evidence="1">Membrane</location>
        <topology evidence="1">Multi-pass membrane protein</topology>
    </subcellularLocation>
</comment>
<feature type="transmembrane region" description="Helical" evidence="11">
    <location>
        <begin position="63"/>
        <end position="84"/>
    </location>
</feature>
<evidence type="ECO:0000256" key="5">
    <source>
        <dbReference type="ARBA" id="ARBA00022692"/>
    </source>
</evidence>
<dbReference type="InterPro" id="IPR011923">
    <property type="entry name" value="RodA/MrdB"/>
</dbReference>
<evidence type="ECO:0000256" key="8">
    <source>
        <dbReference type="ARBA" id="ARBA00022989"/>
    </source>
</evidence>
<keyword evidence="2 11" id="KW-1003">Cell membrane</keyword>
<dbReference type="InterPro" id="IPR018365">
    <property type="entry name" value="Cell_cycle_FtsW-rel_CS"/>
</dbReference>
<evidence type="ECO:0000256" key="9">
    <source>
        <dbReference type="ARBA" id="ARBA00023136"/>
    </source>
</evidence>
<feature type="transmembrane region" description="Helical" evidence="11">
    <location>
        <begin position="173"/>
        <end position="189"/>
    </location>
</feature>
<accession>A0A7U8C7Z1</accession>
<dbReference type="EC" id="2.4.99.28" evidence="11"/>
<dbReference type="GO" id="GO:0051301">
    <property type="term" value="P:cell division"/>
    <property type="evidence" value="ECO:0007669"/>
    <property type="project" value="InterPro"/>
</dbReference>
<dbReference type="GO" id="GO:0008955">
    <property type="term" value="F:peptidoglycan glycosyltransferase activity"/>
    <property type="evidence" value="ECO:0007669"/>
    <property type="project" value="UniProtKB-UniRule"/>
</dbReference>
<dbReference type="GO" id="GO:0009252">
    <property type="term" value="P:peptidoglycan biosynthetic process"/>
    <property type="evidence" value="ECO:0007669"/>
    <property type="project" value="UniProtKB-UniRule"/>
</dbReference>
<evidence type="ECO:0000313" key="12">
    <source>
        <dbReference type="EMBL" id="EAR62984.1"/>
    </source>
</evidence>
<keyword evidence="13" id="KW-1185">Reference proteome</keyword>
<feature type="transmembrane region" description="Helical" evidence="11">
    <location>
        <begin position="284"/>
        <end position="305"/>
    </location>
</feature>